<evidence type="ECO:0000313" key="2">
    <source>
        <dbReference type="EMBL" id="ORX59593.1"/>
    </source>
</evidence>
<name>A0A1X2GR77_9FUNG</name>
<comment type="caution">
    <text evidence="2">The sequence shown here is derived from an EMBL/GenBank/DDBJ whole genome shotgun (WGS) entry which is preliminary data.</text>
</comment>
<evidence type="ECO:0000313" key="3">
    <source>
        <dbReference type="Proteomes" id="UP000242146"/>
    </source>
</evidence>
<dbReference type="Proteomes" id="UP000242146">
    <property type="component" value="Unassembled WGS sequence"/>
</dbReference>
<keyword evidence="3" id="KW-1185">Reference proteome</keyword>
<protein>
    <submittedName>
        <fullName evidence="2">Uncharacterized protein</fullName>
    </submittedName>
</protein>
<evidence type="ECO:0000256" key="1">
    <source>
        <dbReference type="SAM" id="MobiDB-lite"/>
    </source>
</evidence>
<feature type="region of interest" description="Disordered" evidence="1">
    <location>
        <begin position="405"/>
        <end position="430"/>
    </location>
</feature>
<feature type="region of interest" description="Disordered" evidence="1">
    <location>
        <begin position="515"/>
        <end position="541"/>
    </location>
</feature>
<sequence>MVNISGGWVATTDTITLRHLRQSLIRVSLEMLDSYQAIGHQRQIRFLPVGQAHIYMHHDWQHLSQRFDTKALEQAKWSQLLDNLKQLQRAWHQRPHQQVLKIIHSFLTTFDPPPGCHVVVVDRHNYAQLGLKHKAIGSRQLVFECQVLTRQQQMAIVSDICQRFATIFRENASHNLGQIDTQLRRGQPLGLQQRCQQLYQQLFITTYTSSSDSSPQPSPRPSHPHLTDHPTAPAHVSSGSEIRRQSPMRSSPLEQVQMERLEQWHQEQQEHHQSSNPAGRHPIPPPIQTHPHPHRLSGLPPPEPSSPMLPIPALFQQEPSTRLTQRPLSLRPTPFVDTSSMTVLQLPLPTFIPSPWQWPDLLKSRTPYRPFLFGLIRRPKLPASMGFLARLRFLFFPDTMPLQLSTSMQDHPEQDTPALDTASPTSPEDSHTELLFDAHQAFASVSMTQLAHHFVRTSQRFYQDVLLHCNLKYQQDSAVLKEIGADLVQMYAALQLDISRLDMQRIIDILSDLAALDQPTPSAPPPAPATDGPDESEHHSQ</sequence>
<gene>
    <name evidence="2" type="ORF">DM01DRAFT_1333061</name>
</gene>
<reference evidence="2 3" key="1">
    <citation type="submission" date="2016-07" db="EMBL/GenBank/DDBJ databases">
        <title>Pervasive Adenine N6-methylation of Active Genes in Fungi.</title>
        <authorList>
            <consortium name="DOE Joint Genome Institute"/>
            <person name="Mondo S.J."/>
            <person name="Dannebaum R.O."/>
            <person name="Kuo R.C."/>
            <person name="Labutti K."/>
            <person name="Haridas S."/>
            <person name="Kuo A."/>
            <person name="Salamov A."/>
            <person name="Ahrendt S.R."/>
            <person name="Lipzen A."/>
            <person name="Sullivan W."/>
            <person name="Andreopoulos W.B."/>
            <person name="Clum A."/>
            <person name="Lindquist E."/>
            <person name="Daum C."/>
            <person name="Ramamoorthy G.K."/>
            <person name="Gryganskyi A."/>
            <person name="Culley D."/>
            <person name="Magnuson J.K."/>
            <person name="James T.Y."/>
            <person name="O'Malley M.A."/>
            <person name="Stajich J.E."/>
            <person name="Spatafora J.W."/>
            <person name="Visel A."/>
            <person name="Grigoriev I.V."/>
        </authorList>
    </citation>
    <scope>NUCLEOTIDE SEQUENCE [LARGE SCALE GENOMIC DNA]</scope>
    <source>
        <strain evidence="2 3">NRRL 3301</strain>
    </source>
</reference>
<accession>A0A1X2GR77</accession>
<feature type="compositionally biased region" description="Basic and acidic residues" evidence="1">
    <location>
        <begin position="257"/>
        <end position="273"/>
    </location>
</feature>
<proteinExistence type="predicted"/>
<dbReference type="STRING" id="101127.A0A1X2GR77"/>
<dbReference type="AlphaFoldDB" id="A0A1X2GR77"/>
<feature type="region of interest" description="Disordered" evidence="1">
    <location>
        <begin position="208"/>
        <end position="306"/>
    </location>
</feature>
<dbReference type="EMBL" id="MCGT01000005">
    <property type="protein sequence ID" value="ORX59593.1"/>
    <property type="molecule type" value="Genomic_DNA"/>
</dbReference>
<dbReference type="OrthoDB" id="2357632at2759"/>
<organism evidence="2 3">
    <name type="scientific">Hesseltinella vesiculosa</name>
    <dbReference type="NCBI Taxonomy" id="101127"/>
    <lineage>
        <taxon>Eukaryota</taxon>
        <taxon>Fungi</taxon>
        <taxon>Fungi incertae sedis</taxon>
        <taxon>Mucoromycota</taxon>
        <taxon>Mucoromycotina</taxon>
        <taxon>Mucoromycetes</taxon>
        <taxon>Mucorales</taxon>
        <taxon>Cunninghamellaceae</taxon>
        <taxon>Hesseltinella</taxon>
    </lineage>
</organism>